<evidence type="ECO:0000256" key="5">
    <source>
        <dbReference type="ARBA" id="ARBA00022692"/>
    </source>
</evidence>
<dbReference type="GO" id="GO:0016491">
    <property type="term" value="F:oxidoreductase activity"/>
    <property type="evidence" value="ECO:0007669"/>
    <property type="project" value="UniProtKB-KW"/>
</dbReference>
<evidence type="ECO:0000256" key="6">
    <source>
        <dbReference type="ARBA" id="ARBA00022723"/>
    </source>
</evidence>
<feature type="transmembrane region" description="Helical" evidence="13">
    <location>
        <begin position="130"/>
        <end position="152"/>
    </location>
</feature>
<feature type="domain" description="NarG-like" evidence="14">
    <location>
        <begin position="5"/>
        <end position="226"/>
    </location>
</feature>
<name>A0ABX1TQ14_9GAMM</name>
<organism evidence="15 16">
    <name type="scientific">Candidatus Competibacter phosphatis</name>
    <dbReference type="NCBI Taxonomy" id="221280"/>
    <lineage>
        <taxon>Bacteria</taxon>
        <taxon>Pseudomonadati</taxon>
        <taxon>Pseudomonadota</taxon>
        <taxon>Gammaproteobacteria</taxon>
        <taxon>Candidatus Competibacteraceae</taxon>
        <taxon>Candidatus Competibacter</taxon>
    </lineage>
</organism>
<accession>A0ABX1TQ14</accession>
<protein>
    <submittedName>
        <fullName evidence="15">Respiratory nitrate reductase subunit gamma</fullName>
        <ecNumber evidence="15">1.7.99.4</ecNumber>
    </submittedName>
</protein>
<keyword evidence="11" id="KW-0534">Nitrate assimilation</keyword>
<dbReference type="PANTHER" id="PTHR30598">
    <property type="entry name" value="NITRATE REDUCTASE PRIVATE CHAPERONE, REDOX ENZYME MATURATION PROTEIN REMP FAMILY"/>
    <property type="match status" value="1"/>
</dbReference>
<dbReference type="EC" id="1.7.99.4" evidence="15"/>
<dbReference type="InterPro" id="IPR036197">
    <property type="entry name" value="NarG-like_sf"/>
</dbReference>
<dbReference type="InterPro" id="IPR023234">
    <property type="entry name" value="NarG-like_domain"/>
</dbReference>
<reference evidence="15 16" key="1">
    <citation type="submission" date="2019-03" db="EMBL/GenBank/DDBJ databases">
        <title>Metabolic reconstructions from genomes of highly enriched 'Candidatus Accumulibacter' and 'Candidatus Competibacter' bioreactor populations.</title>
        <authorList>
            <person name="Annavajhala M.K."/>
            <person name="Welles L."/>
            <person name="Abbas B."/>
            <person name="Sorokin D."/>
            <person name="Park H."/>
            <person name="Van Loosdrecht M."/>
            <person name="Chandran K."/>
        </authorList>
    </citation>
    <scope>NUCLEOTIDE SEQUENCE [LARGE SCALE GENOMIC DNA]</scope>
    <source>
        <strain evidence="15 16">SBR_G</strain>
    </source>
</reference>
<evidence type="ECO:0000256" key="13">
    <source>
        <dbReference type="SAM" id="Phobius"/>
    </source>
</evidence>
<evidence type="ECO:0000256" key="4">
    <source>
        <dbReference type="ARBA" id="ARBA00022617"/>
    </source>
</evidence>
<dbReference type="Gene3D" id="1.20.950.20">
    <property type="entry name" value="Transmembrane di-heme cytochromes, Chain C"/>
    <property type="match status" value="1"/>
</dbReference>
<keyword evidence="3" id="KW-1003">Cell membrane</keyword>
<dbReference type="PANTHER" id="PTHR30598:SF3">
    <property type="entry name" value="RESPIRATORY NITRATE REDUCTASE 1 GAMMA CHAIN"/>
    <property type="match status" value="1"/>
</dbReference>
<dbReference type="InterPro" id="IPR003816">
    <property type="entry name" value="Nitrate_red_gam"/>
</dbReference>
<evidence type="ECO:0000256" key="3">
    <source>
        <dbReference type="ARBA" id="ARBA00022475"/>
    </source>
</evidence>
<comment type="subcellular location">
    <subcellularLocation>
        <location evidence="1">Cell membrane</location>
        <topology evidence="1">Multi-pass membrane protein</topology>
    </subcellularLocation>
</comment>
<dbReference type="Pfam" id="PF02665">
    <property type="entry name" value="Nitrate_red_gam"/>
    <property type="match status" value="1"/>
</dbReference>
<dbReference type="EMBL" id="SPMZ01000055">
    <property type="protein sequence ID" value="NMQ20614.1"/>
    <property type="molecule type" value="Genomic_DNA"/>
</dbReference>
<feature type="transmembrane region" description="Helical" evidence="13">
    <location>
        <begin position="89"/>
        <end position="110"/>
    </location>
</feature>
<comment type="caution">
    <text evidence="15">The sequence shown here is derived from an EMBL/GenBank/DDBJ whole genome shotgun (WGS) entry which is preliminary data.</text>
</comment>
<gene>
    <name evidence="15" type="primary">narI</name>
    <name evidence="15" type="ORF">E4P82_16275</name>
</gene>
<keyword evidence="4" id="KW-0349">Heme</keyword>
<proteinExistence type="predicted"/>
<keyword evidence="2" id="KW-0813">Transport</keyword>
<dbReference type="InterPro" id="IPR051936">
    <property type="entry name" value="Heme-iron_electron_transfer"/>
</dbReference>
<keyword evidence="10" id="KW-0408">Iron</keyword>
<evidence type="ECO:0000256" key="12">
    <source>
        <dbReference type="ARBA" id="ARBA00023136"/>
    </source>
</evidence>
<evidence type="ECO:0000256" key="8">
    <source>
        <dbReference type="ARBA" id="ARBA00022989"/>
    </source>
</evidence>
<feature type="transmembrane region" description="Helical" evidence="13">
    <location>
        <begin position="175"/>
        <end position="200"/>
    </location>
</feature>
<dbReference type="Proteomes" id="UP000760480">
    <property type="component" value="Unassembled WGS sequence"/>
</dbReference>
<feature type="transmembrane region" description="Helical" evidence="13">
    <location>
        <begin position="12"/>
        <end position="29"/>
    </location>
</feature>
<keyword evidence="5 13" id="KW-0812">Transmembrane</keyword>
<keyword evidence="6" id="KW-0479">Metal-binding</keyword>
<evidence type="ECO:0000313" key="16">
    <source>
        <dbReference type="Proteomes" id="UP000760480"/>
    </source>
</evidence>
<dbReference type="SUPFAM" id="SSF103501">
    <property type="entry name" value="Respiratory nitrate reductase 1 gamma chain"/>
    <property type="match status" value="1"/>
</dbReference>
<keyword evidence="12 13" id="KW-0472">Membrane</keyword>
<evidence type="ECO:0000313" key="15">
    <source>
        <dbReference type="EMBL" id="NMQ20614.1"/>
    </source>
</evidence>
<sequence>MSYLNTLLFGVYPYLAGAVFLLGSLARFDRDPFTWKAHSSQMLSNKNMRWASNLFHVGILLLFLGHFVGLLTPPEVFHALGVSAGAKQILAIVAGSVAGLMCFAGLTMLVRRRLNDPRVRATSTRMDIFILLLLYVQLILGLLTIPLSLMHLDGGNMLLLMQWARNVVTFDPAEAVAAITPIGLLFKLHIFLGLTVFLVFPFSRLVHIWSAPMTYPTRPYQVVRQR</sequence>
<evidence type="ECO:0000256" key="7">
    <source>
        <dbReference type="ARBA" id="ARBA00022982"/>
    </source>
</evidence>
<evidence type="ECO:0000256" key="10">
    <source>
        <dbReference type="ARBA" id="ARBA00023004"/>
    </source>
</evidence>
<keyword evidence="9 15" id="KW-0560">Oxidoreductase</keyword>
<dbReference type="RefSeq" id="WP_169249882.1">
    <property type="nucleotide sequence ID" value="NZ_SPMZ01000055.1"/>
</dbReference>
<evidence type="ECO:0000256" key="9">
    <source>
        <dbReference type="ARBA" id="ARBA00023002"/>
    </source>
</evidence>
<evidence type="ECO:0000256" key="1">
    <source>
        <dbReference type="ARBA" id="ARBA00004651"/>
    </source>
</evidence>
<keyword evidence="7" id="KW-0249">Electron transport</keyword>
<evidence type="ECO:0000256" key="2">
    <source>
        <dbReference type="ARBA" id="ARBA00022448"/>
    </source>
</evidence>
<keyword evidence="8 13" id="KW-1133">Transmembrane helix</keyword>
<keyword evidence="16" id="KW-1185">Reference proteome</keyword>
<dbReference type="NCBIfam" id="TIGR00351">
    <property type="entry name" value="narI"/>
    <property type="match status" value="1"/>
</dbReference>
<evidence type="ECO:0000259" key="14">
    <source>
        <dbReference type="Pfam" id="PF02665"/>
    </source>
</evidence>
<evidence type="ECO:0000256" key="11">
    <source>
        <dbReference type="ARBA" id="ARBA00023063"/>
    </source>
</evidence>
<feature type="transmembrane region" description="Helical" evidence="13">
    <location>
        <begin position="50"/>
        <end position="69"/>
    </location>
</feature>